<feature type="transmembrane region" description="Helical" evidence="6">
    <location>
        <begin position="256"/>
        <end position="275"/>
    </location>
</feature>
<dbReference type="Proteomes" id="UP001500503">
    <property type="component" value="Unassembled WGS sequence"/>
</dbReference>
<name>A0ABP8QMG1_9ACTN</name>
<feature type="transmembrane region" description="Helical" evidence="6">
    <location>
        <begin position="440"/>
        <end position="458"/>
    </location>
</feature>
<feature type="transmembrane region" description="Helical" evidence="6">
    <location>
        <begin position="122"/>
        <end position="141"/>
    </location>
</feature>
<dbReference type="PANTHER" id="PTHR23501:SF154">
    <property type="entry name" value="MULTIDRUG-EFFLUX TRANSPORTER RV1634-RELATED"/>
    <property type="match status" value="1"/>
</dbReference>
<dbReference type="PROSITE" id="PS50850">
    <property type="entry name" value="MFS"/>
    <property type="match status" value="1"/>
</dbReference>
<dbReference type="InterPro" id="IPR011701">
    <property type="entry name" value="MFS"/>
</dbReference>
<dbReference type="InterPro" id="IPR020846">
    <property type="entry name" value="MFS_dom"/>
</dbReference>
<evidence type="ECO:0000259" key="7">
    <source>
        <dbReference type="PROSITE" id="PS50850"/>
    </source>
</evidence>
<accession>A0ABP8QMG1</accession>
<dbReference type="Pfam" id="PF07690">
    <property type="entry name" value="MFS_1"/>
    <property type="match status" value="1"/>
</dbReference>
<dbReference type="RefSeq" id="WP_345470111.1">
    <property type="nucleotide sequence ID" value="NZ_BAABHF010000039.1"/>
</dbReference>
<feature type="transmembrane region" description="Helical" evidence="6">
    <location>
        <begin position="176"/>
        <end position="198"/>
    </location>
</feature>
<evidence type="ECO:0000256" key="6">
    <source>
        <dbReference type="SAM" id="Phobius"/>
    </source>
</evidence>
<feature type="transmembrane region" description="Helical" evidence="6">
    <location>
        <begin position="148"/>
        <end position="170"/>
    </location>
</feature>
<dbReference type="PRINTS" id="PR01036">
    <property type="entry name" value="TCRTETB"/>
</dbReference>
<reference evidence="9" key="1">
    <citation type="journal article" date="2019" name="Int. J. Syst. Evol. Microbiol.">
        <title>The Global Catalogue of Microorganisms (GCM) 10K type strain sequencing project: providing services to taxonomists for standard genome sequencing and annotation.</title>
        <authorList>
            <consortium name="The Broad Institute Genomics Platform"/>
            <consortium name="The Broad Institute Genome Sequencing Center for Infectious Disease"/>
            <person name="Wu L."/>
            <person name="Ma J."/>
        </authorList>
    </citation>
    <scope>NUCLEOTIDE SEQUENCE [LARGE SCALE GENOMIC DNA]</scope>
    <source>
        <strain evidence="9">JCM 17933</strain>
    </source>
</reference>
<evidence type="ECO:0000256" key="3">
    <source>
        <dbReference type="ARBA" id="ARBA00022989"/>
    </source>
</evidence>
<keyword evidence="2 6" id="KW-0812">Transmembrane</keyword>
<evidence type="ECO:0000256" key="5">
    <source>
        <dbReference type="SAM" id="MobiDB-lite"/>
    </source>
</evidence>
<keyword evidence="4 6" id="KW-0472">Membrane</keyword>
<feature type="transmembrane region" description="Helical" evidence="6">
    <location>
        <begin position="59"/>
        <end position="79"/>
    </location>
</feature>
<feature type="region of interest" description="Disordered" evidence="5">
    <location>
        <begin position="206"/>
        <end position="226"/>
    </location>
</feature>
<dbReference type="EMBL" id="BAABHF010000039">
    <property type="protein sequence ID" value="GAA4506492.1"/>
    <property type="molecule type" value="Genomic_DNA"/>
</dbReference>
<feature type="domain" description="Major facilitator superfamily (MFS) profile" evidence="7">
    <location>
        <begin position="25"/>
        <end position="466"/>
    </location>
</feature>
<evidence type="ECO:0000313" key="8">
    <source>
        <dbReference type="EMBL" id="GAA4506492.1"/>
    </source>
</evidence>
<evidence type="ECO:0000256" key="4">
    <source>
        <dbReference type="ARBA" id="ARBA00023136"/>
    </source>
</evidence>
<feature type="transmembrane region" description="Helical" evidence="6">
    <location>
        <begin position="318"/>
        <end position="340"/>
    </location>
</feature>
<evidence type="ECO:0000256" key="1">
    <source>
        <dbReference type="ARBA" id="ARBA00004651"/>
    </source>
</evidence>
<organism evidence="8 9">
    <name type="scientific">Actinoallomurus oryzae</name>
    <dbReference type="NCBI Taxonomy" id="502180"/>
    <lineage>
        <taxon>Bacteria</taxon>
        <taxon>Bacillati</taxon>
        <taxon>Actinomycetota</taxon>
        <taxon>Actinomycetes</taxon>
        <taxon>Streptosporangiales</taxon>
        <taxon>Thermomonosporaceae</taxon>
        <taxon>Actinoallomurus</taxon>
    </lineage>
</organism>
<dbReference type="SUPFAM" id="SSF103473">
    <property type="entry name" value="MFS general substrate transporter"/>
    <property type="match status" value="1"/>
</dbReference>
<feature type="transmembrane region" description="Helical" evidence="6">
    <location>
        <begin position="379"/>
        <end position="403"/>
    </location>
</feature>
<dbReference type="PANTHER" id="PTHR23501">
    <property type="entry name" value="MAJOR FACILITATOR SUPERFAMILY"/>
    <property type="match status" value="1"/>
</dbReference>
<protein>
    <submittedName>
        <fullName evidence="8">MFS transporter</fullName>
    </submittedName>
</protein>
<proteinExistence type="predicted"/>
<feature type="transmembrane region" description="Helical" evidence="6">
    <location>
        <begin position="233"/>
        <end position="250"/>
    </location>
</feature>
<evidence type="ECO:0000313" key="9">
    <source>
        <dbReference type="Proteomes" id="UP001500503"/>
    </source>
</evidence>
<dbReference type="Gene3D" id="1.20.1250.20">
    <property type="entry name" value="MFS general substrate transporter like domains"/>
    <property type="match status" value="2"/>
</dbReference>
<dbReference type="InterPro" id="IPR036259">
    <property type="entry name" value="MFS_trans_sf"/>
</dbReference>
<comment type="caution">
    <text evidence="8">The sequence shown here is derived from an EMBL/GenBank/DDBJ whole genome shotgun (WGS) entry which is preliminary data.</text>
</comment>
<feature type="transmembrane region" description="Helical" evidence="6">
    <location>
        <begin position="91"/>
        <end position="116"/>
    </location>
</feature>
<gene>
    <name evidence="8" type="ORF">GCM10023191_063630</name>
</gene>
<comment type="subcellular location">
    <subcellularLocation>
        <location evidence="1">Cell membrane</location>
        <topology evidence="1">Multi-pass membrane protein</topology>
    </subcellularLocation>
</comment>
<evidence type="ECO:0000256" key="2">
    <source>
        <dbReference type="ARBA" id="ARBA00022692"/>
    </source>
</evidence>
<keyword evidence="9" id="KW-1185">Reference proteome</keyword>
<feature type="transmembrane region" description="Helical" evidence="6">
    <location>
        <begin position="24"/>
        <end position="47"/>
    </location>
</feature>
<feature type="transmembrane region" description="Helical" evidence="6">
    <location>
        <begin position="352"/>
        <end position="373"/>
    </location>
</feature>
<keyword evidence="3 6" id="KW-1133">Transmembrane helix</keyword>
<sequence length="466" mass="46872">MTALAAGEESAVRPPSPLARPYRLATMGIIAVVGLLAFEQMAVGTAMPVAARDLHGVRLYAWAFSAVFIAGLVANVFAGGWADARGPARPLFTGLAVFVAGLLVVGSAPTMAWFIAGRAVQGFGSGLASVPLYVVVARVYPEQSRAKIFAAMAGAWVVPSLVGPSIGGLVAQHAGWRWVFLGIVPLVAPAVCALVGTVRGLEAPDQVRAPLTGPGPGEGAPHQARSSMPRGRMLAALGLSAGAALLLWGLDHRSVLALVAVLGGLAGVGYGVRALMPRGLARLRRGLPTVIAMRGLLLGAMSGTEAFTPLALTTRFGFHPTTAGLVLTAGAIGWSAGSWWQGRFPGTSPVRFVVAGAALHAVGIAGVALSFRVSGWLTLPAWIAAGVGIGTAVPGLSVLVLRLSGPDAQGTNSSALQIGDTLGASLAVGIAGALVNAAGLNTGAACTAVIAIVAALAAHRVEDSHA</sequence>
<feature type="transmembrane region" description="Helical" evidence="6">
    <location>
        <begin position="287"/>
        <end position="312"/>
    </location>
</feature>